<comment type="caution">
    <text evidence="1">The sequence shown here is derived from an EMBL/GenBank/DDBJ whole genome shotgun (WGS) entry which is preliminary data.</text>
</comment>
<sequence>MLGRDLDGVKTRLRGLWTQYGAADGGAGAEAGDGAAAGAGAAAAAVEEVVLFPSYAFRDERLKVWRVQVHGWAFSRNAATRRVRLAASLLRRFIRVAPGGVPDRVLMERISYLFAAQPQSCDMAKVAMAGIVEPAAAFALHTHPHPPALPHDHPPPQPATAVNLLDAPLVLASRFDPRSPPAQQQEQQQKQRQQHGDSGHLGHTHDRLLAGPLEGAGSGAGRTIMQKALQIDAFAWQNLALADGRFQGEILVGFNELEWLLQSFCRGSGPPCGRRLIELRGKLFGWTDEQTVTGLVHLVEAHGVSVVSDIDDTIKASNITAEKRIVLETVFTRPLQA</sequence>
<dbReference type="Proteomes" id="UP001140234">
    <property type="component" value="Unassembled WGS sequence"/>
</dbReference>
<name>A0ACC1JYX5_9FUNG</name>
<dbReference type="EMBL" id="JANBUJ010000807">
    <property type="protein sequence ID" value="KAJ2770058.1"/>
    <property type="molecule type" value="Genomic_DNA"/>
</dbReference>
<gene>
    <name evidence="1" type="ORF">IWQ57_002830</name>
</gene>
<protein>
    <submittedName>
        <fullName evidence="1">Uncharacterized protein</fullName>
    </submittedName>
</protein>
<keyword evidence="2" id="KW-1185">Reference proteome</keyword>
<evidence type="ECO:0000313" key="2">
    <source>
        <dbReference type="Proteomes" id="UP001140234"/>
    </source>
</evidence>
<accession>A0ACC1JYX5</accession>
<evidence type="ECO:0000313" key="1">
    <source>
        <dbReference type="EMBL" id="KAJ2770058.1"/>
    </source>
</evidence>
<proteinExistence type="predicted"/>
<organism evidence="1 2">
    <name type="scientific">Coemansia nantahalensis</name>
    <dbReference type="NCBI Taxonomy" id="2789366"/>
    <lineage>
        <taxon>Eukaryota</taxon>
        <taxon>Fungi</taxon>
        <taxon>Fungi incertae sedis</taxon>
        <taxon>Zoopagomycota</taxon>
        <taxon>Kickxellomycotina</taxon>
        <taxon>Kickxellomycetes</taxon>
        <taxon>Kickxellales</taxon>
        <taxon>Kickxellaceae</taxon>
        <taxon>Coemansia</taxon>
    </lineage>
</organism>
<feature type="non-terminal residue" evidence="1">
    <location>
        <position position="337"/>
    </location>
</feature>
<reference evidence="1" key="1">
    <citation type="submission" date="2022-07" db="EMBL/GenBank/DDBJ databases">
        <title>Phylogenomic reconstructions and comparative analyses of Kickxellomycotina fungi.</title>
        <authorList>
            <person name="Reynolds N.K."/>
            <person name="Stajich J.E."/>
            <person name="Barry K."/>
            <person name="Grigoriev I.V."/>
            <person name="Crous P."/>
            <person name="Smith M.E."/>
        </authorList>
    </citation>
    <scope>NUCLEOTIDE SEQUENCE</scope>
    <source>
        <strain evidence="1">CBS 109366</strain>
    </source>
</reference>